<dbReference type="InterPro" id="IPR024923">
    <property type="entry name" value="PG_synth_SpoVB"/>
</dbReference>
<dbReference type="PANTHER" id="PTHR30250:SF21">
    <property type="entry name" value="LIPID II FLIPPASE MURJ"/>
    <property type="match status" value="1"/>
</dbReference>
<comment type="caution">
    <text evidence="7">The sequence shown here is derived from an EMBL/GenBank/DDBJ whole genome shotgun (WGS) entry which is preliminary data.</text>
</comment>
<feature type="transmembrane region" description="Helical" evidence="6">
    <location>
        <begin position="457"/>
        <end position="483"/>
    </location>
</feature>
<dbReference type="PANTHER" id="PTHR30250">
    <property type="entry name" value="PST FAMILY PREDICTED COLANIC ACID TRANSPORTER"/>
    <property type="match status" value="1"/>
</dbReference>
<dbReference type="CDD" id="cd13124">
    <property type="entry name" value="MATE_SpoVB_like"/>
    <property type="match status" value="1"/>
</dbReference>
<evidence type="ECO:0000256" key="4">
    <source>
        <dbReference type="ARBA" id="ARBA00022989"/>
    </source>
</evidence>
<evidence type="ECO:0000256" key="5">
    <source>
        <dbReference type="ARBA" id="ARBA00023136"/>
    </source>
</evidence>
<feature type="transmembrane region" description="Helical" evidence="6">
    <location>
        <begin position="244"/>
        <end position="264"/>
    </location>
</feature>
<feature type="transmembrane region" description="Helical" evidence="6">
    <location>
        <begin position="192"/>
        <end position="215"/>
    </location>
</feature>
<organism evidence="7 8">
    <name type="scientific">Ureibacillus chungkukjangi</name>
    <dbReference type="NCBI Taxonomy" id="1202712"/>
    <lineage>
        <taxon>Bacteria</taxon>
        <taxon>Bacillati</taxon>
        <taxon>Bacillota</taxon>
        <taxon>Bacilli</taxon>
        <taxon>Bacillales</taxon>
        <taxon>Caryophanaceae</taxon>
        <taxon>Ureibacillus</taxon>
    </lineage>
</organism>
<evidence type="ECO:0000256" key="1">
    <source>
        <dbReference type="ARBA" id="ARBA00004651"/>
    </source>
</evidence>
<feature type="transmembrane region" description="Helical" evidence="6">
    <location>
        <begin position="337"/>
        <end position="359"/>
    </location>
</feature>
<keyword evidence="2" id="KW-1003">Cell membrane</keyword>
<feature type="transmembrane region" description="Helical" evidence="6">
    <location>
        <begin position="46"/>
        <end position="68"/>
    </location>
</feature>
<dbReference type="AlphaFoldDB" id="A0A318TW45"/>
<dbReference type="RefSeq" id="WP_107935495.1">
    <property type="nucleotide sequence ID" value="NZ_CP085009.1"/>
</dbReference>
<evidence type="ECO:0000313" key="7">
    <source>
        <dbReference type="EMBL" id="PYF09101.1"/>
    </source>
</evidence>
<feature type="transmembrane region" description="Helical" evidence="6">
    <location>
        <begin position="371"/>
        <end position="391"/>
    </location>
</feature>
<evidence type="ECO:0000256" key="2">
    <source>
        <dbReference type="ARBA" id="ARBA00022475"/>
    </source>
</evidence>
<feature type="transmembrane region" description="Helical" evidence="6">
    <location>
        <begin position="426"/>
        <end position="445"/>
    </location>
</feature>
<dbReference type="PIRSF" id="PIRSF038958">
    <property type="entry name" value="PG_synth_SpoVB"/>
    <property type="match status" value="1"/>
</dbReference>
<feature type="transmembrane region" description="Helical" evidence="6">
    <location>
        <begin position="398"/>
        <end position="414"/>
    </location>
</feature>
<feature type="transmembrane region" description="Helical" evidence="6">
    <location>
        <begin position="495"/>
        <end position="514"/>
    </location>
</feature>
<comment type="subcellular location">
    <subcellularLocation>
        <location evidence="1">Cell membrane</location>
        <topology evidence="1">Multi-pass membrane protein</topology>
    </subcellularLocation>
</comment>
<evidence type="ECO:0000256" key="3">
    <source>
        <dbReference type="ARBA" id="ARBA00022692"/>
    </source>
</evidence>
<keyword evidence="8" id="KW-1185">Reference proteome</keyword>
<evidence type="ECO:0000256" key="6">
    <source>
        <dbReference type="SAM" id="Phobius"/>
    </source>
</evidence>
<dbReference type="InterPro" id="IPR002797">
    <property type="entry name" value="Polysacc_synth"/>
</dbReference>
<keyword evidence="4 6" id="KW-1133">Transmembrane helix</keyword>
<gene>
    <name evidence="7" type="ORF">BJ095_101328</name>
</gene>
<feature type="transmembrane region" description="Helical" evidence="6">
    <location>
        <begin position="88"/>
        <end position="106"/>
    </location>
</feature>
<sequence>MSSLMKGTAILTVGLFLSKVLGLVYLFPFYSIVGGEETLGLYQYAYIPYNIMLSIAISGLPLGVSKFVSKYNAINDYEAGRKLFKSGILVMFITGVISFVLLNLLANPIANIVIKDDEQIYTVDQIASVIRWVSFALLAVPVMSLIRGFFQGYSHYMPTSVSQLVEQIVRIIVLLGGSFVVVVLLGGKPETAIKFAVFAAFIGAIGGLFVLYFYWKKYKTEFNTLKLESVSSGELSYKDIYTEIIKYSIPFVFVGMASSLFQLVDMLTFNSAMISIGLASVTDTYLTMLNLTTQKIVIIPVMLATGFSMALIPSITKHYTLGEFDILRSSLDKTYQILLFITIPASIGISILAPGIYHVLFEQSEMGAEVLAHYAPLAILFALFSVTAAILQGIDYQKWIIFSLLTGVLVKLTLNTPLIRLMEVDGALLATALGYGVTIIINIIVIHKALHYSSKLVFRRIILICILTLVMAISVLIVNKVLYSITVPSGKLLEALYLMLSVGVGMVVYGYLSFRLKLAQKLLGGRITKIANKFGFK</sequence>
<feature type="transmembrane region" description="Helical" evidence="6">
    <location>
        <begin position="126"/>
        <end position="146"/>
    </location>
</feature>
<dbReference type="OrthoDB" id="9775950at2"/>
<dbReference type="Proteomes" id="UP000247416">
    <property type="component" value="Unassembled WGS sequence"/>
</dbReference>
<dbReference type="EMBL" id="QJTJ01000001">
    <property type="protein sequence ID" value="PYF09101.1"/>
    <property type="molecule type" value="Genomic_DNA"/>
</dbReference>
<dbReference type="GO" id="GO:0005886">
    <property type="term" value="C:plasma membrane"/>
    <property type="evidence" value="ECO:0007669"/>
    <property type="project" value="UniProtKB-SubCell"/>
</dbReference>
<reference evidence="7 8" key="1">
    <citation type="submission" date="2018-06" db="EMBL/GenBank/DDBJ databases">
        <title>Genomic Encyclopedia of Archaeal and Bacterial Type Strains, Phase II (KMG-II): from individual species to whole genera.</title>
        <authorList>
            <person name="Goeker M."/>
        </authorList>
    </citation>
    <scope>NUCLEOTIDE SEQUENCE [LARGE SCALE GENOMIC DNA]</scope>
    <source>
        <strain evidence="7 8">KACC 16626</strain>
    </source>
</reference>
<accession>A0A318TW45</accession>
<keyword evidence="5 6" id="KW-0472">Membrane</keyword>
<keyword evidence="3 6" id="KW-0812">Transmembrane</keyword>
<feature type="transmembrane region" description="Helical" evidence="6">
    <location>
        <begin position="296"/>
        <end position="316"/>
    </location>
</feature>
<dbReference type="Pfam" id="PF01943">
    <property type="entry name" value="Polysacc_synt"/>
    <property type="match status" value="1"/>
</dbReference>
<feature type="transmembrane region" description="Helical" evidence="6">
    <location>
        <begin position="167"/>
        <end position="186"/>
    </location>
</feature>
<proteinExistence type="predicted"/>
<evidence type="ECO:0000313" key="8">
    <source>
        <dbReference type="Proteomes" id="UP000247416"/>
    </source>
</evidence>
<name>A0A318TW45_9BACL</name>
<protein>
    <submittedName>
        <fullName evidence="7">O-antigen/teichoic acid export membrane protein</fullName>
    </submittedName>
</protein>
<dbReference type="InterPro" id="IPR050833">
    <property type="entry name" value="Poly_Biosynth_Transport"/>
</dbReference>